<sequence length="94" mass="10026">MHRSRRRDPLALSWAGSASRRATRWRSRRTRPRVAARGAGCWSGSEDSPGPSAPPAPRRPRSATSTLSGHQHGFAAPSAGGGRRECEVHAGSNS</sequence>
<dbReference type="Proteomes" id="UP000324832">
    <property type="component" value="Unassembled WGS sequence"/>
</dbReference>
<dbReference type="EMBL" id="FZQP02000082">
    <property type="protein sequence ID" value="VVC87170.1"/>
    <property type="molecule type" value="Genomic_DNA"/>
</dbReference>
<gene>
    <name evidence="2" type="ORF">LSINAPIS_LOCUS841</name>
</gene>
<evidence type="ECO:0000313" key="2">
    <source>
        <dbReference type="EMBL" id="VVC87170.1"/>
    </source>
</evidence>
<keyword evidence="3" id="KW-1185">Reference proteome</keyword>
<evidence type="ECO:0000256" key="1">
    <source>
        <dbReference type="SAM" id="MobiDB-lite"/>
    </source>
</evidence>
<protein>
    <submittedName>
        <fullName evidence="2">Uncharacterized protein</fullName>
    </submittedName>
</protein>
<proteinExistence type="predicted"/>
<dbReference type="AlphaFoldDB" id="A0A5E4PQ14"/>
<name>A0A5E4PQ14_9NEOP</name>
<feature type="compositionally biased region" description="Basic residues" evidence="1">
    <location>
        <begin position="21"/>
        <end position="34"/>
    </location>
</feature>
<reference evidence="2 3" key="1">
    <citation type="submission" date="2017-07" db="EMBL/GenBank/DDBJ databases">
        <authorList>
            <person name="Talla V."/>
            <person name="Backstrom N."/>
        </authorList>
    </citation>
    <scope>NUCLEOTIDE SEQUENCE [LARGE SCALE GENOMIC DNA]</scope>
</reference>
<accession>A0A5E4PQ14</accession>
<feature type="region of interest" description="Disordered" evidence="1">
    <location>
        <begin position="15"/>
        <end position="94"/>
    </location>
</feature>
<organism evidence="2 3">
    <name type="scientific">Leptidea sinapis</name>
    <dbReference type="NCBI Taxonomy" id="189913"/>
    <lineage>
        <taxon>Eukaryota</taxon>
        <taxon>Metazoa</taxon>
        <taxon>Ecdysozoa</taxon>
        <taxon>Arthropoda</taxon>
        <taxon>Hexapoda</taxon>
        <taxon>Insecta</taxon>
        <taxon>Pterygota</taxon>
        <taxon>Neoptera</taxon>
        <taxon>Endopterygota</taxon>
        <taxon>Lepidoptera</taxon>
        <taxon>Glossata</taxon>
        <taxon>Ditrysia</taxon>
        <taxon>Papilionoidea</taxon>
        <taxon>Pieridae</taxon>
        <taxon>Dismorphiinae</taxon>
        <taxon>Leptidea</taxon>
    </lineage>
</organism>
<evidence type="ECO:0000313" key="3">
    <source>
        <dbReference type="Proteomes" id="UP000324832"/>
    </source>
</evidence>